<dbReference type="RefSeq" id="WP_065270955.1">
    <property type="nucleotide sequence ID" value="NZ_CP015124.1"/>
</dbReference>
<keyword evidence="2" id="KW-0560">Oxidoreductase</keyword>
<reference evidence="4 6" key="1">
    <citation type="submission" date="2016-04" db="EMBL/GenBank/DDBJ databases">
        <authorList>
            <person name="Evans L.H."/>
            <person name="Alamgir A."/>
            <person name="Owens N."/>
            <person name="Weber N.D."/>
            <person name="Virtaneva K."/>
            <person name="Barbian K."/>
            <person name="Babar A."/>
            <person name="Rosenke K."/>
        </authorList>
    </citation>
    <scope>NUCLEOTIDE SEQUENCE [LARGE SCALE GENOMIC DNA]</scope>
    <source>
        <strain evidence="4 6">JL2886</strain>
    </source>
</reference>
<keyword evidence="6" id="KW-1185">Reference proteome</keyword>
<dbReference type="OrthoDB" id="9785826at2"/>
<evidence type="ECO:0000256" key="3">
    <source>
        <dbReference type="RuleBase" id="RU000363"/>
    </source>
</evidence>
<dbReference type="GO" id="GO:0016020">
    <property type="term" value="C:membrane"/>
    <property type="evidence" value="ECO:0007669"/>
    <property type="project" value="TreeGrafter"/>
</dbReference>
<evidence type="ECO:0000313" key="7">
    <source>
        <dbReference type="Proteomes" id="UP001218364"/>
    </source>
</evidence>
<evidence type="ECO:0000256" key="2">
    <source>
        <dbReference type="ARBA" id="ARBA00023002"/>
    </source>
</evidence>
<dbReference type="PANTHER" id="PTHR44196:SF1">
    <property type="entry name" value="DEHYDROGENASE_REDUCTASE SDR FAMILY MEMBER 7B"/>
    <property type="match status" value="1"/>
</dbReference>
<comment type="similarity">
    <text evidence="1 3">Belongs to the short-chain dehydrogenases/reductases (SDR) family.</text>
</comment>
<dbReference type="EMBL" id="JARCJK010000003">
    <property type="protein sequence ID" value="MDE4165886.1"/>
    <property type="molecule type" value="Genomic_DNA"/>
</dbReference>
<dbReference type="PRINTS" id="PR00081">
    <property type="entry name" value="GDHRDH"/>
</dbReference>
<dbReference type="InterPro" id="IPR020904">
    <property type="entry name" value="Sc_DH/Rdtase_CS"/>
</dbReference>
<dbReference type="PRINTS" id="PR00080">
    <property type="entry name" value="SDRFAMILY"/>
</dbReference>
<dbReference type="AlphaFoldDB" id="A0A1B0ZP76"/>
<evidence type="ECO:0000313" key="6">
    <source>
        <dbReference type="Proteomes" id="UP000092565"/>
    </source>
</evidence>
<dbReference type="PROSITE" id="PS00061">
    <property type="entry name" value="ADH_SHORT"/>
    <property type="match status" value="1"/>
</dbReference>
<protein>
    <submittedName>
        <fullName evidence="5">SDR family NAD(P)-dependent oxidoreductase</fullName>
    </submittedName>
    <submittedName>
        <fullName evidence="4">Short chain dehydrogenase</fullName>
    </submittedName>
</protein>
<evidence type="ECO:0000313" key="5">
    <source>
        <dbReference type="EMBL" id="MDE4165886.1"/>
    </source>
</evidence>
<dbReference type="Gene3D" id="3.40.50.720">
    <property type="entry name" value="NAD(P)-binding Rossmann-like Domain"/>
    <property type="match status" value="1"/>
</dbReference>
<accession>A0A1B0ZP76</accession>
<dbReference type="PATRIC" id="fig|60890.4.peg.945"/>
<gene>
    <name evidence="4" type="ORF">JL2886_00972</name>
    <name evidence="5" type="ORF">PXK24_09290</name>
</gene>
<dbReference type="EMBL" id="CP015124">
    <property type="protein sequence ID" value="ANP35894.1"/>
    <property type="molecule type" value="Genomic_DNA"/>
</dbReference>
<dbReference type="SUPFAM" id="SSF51735">
    <property type="entry name" value="NAD(P)-binding Rossmann-fold domains"/>
    <property type="match status" value="1"/>
</dbReference>
<dbReference type="PANTHER" id="PTHR44196">
    <property type="entry name" value="DEHYDROGENASE/REDUCTASE SDR FAMILY MEMBER 7B"/>
    <property type="match status" value="1"/>
</dbReference>
<dbReference type="InterPro" id="IPR036291">
    <property type="entry name" value="NAD(P)-bd_dom_sf"/>
</dbReference>
<dbReference type="Proteomes" id="UP000092565">
    <property type="component" value="Chromosome"/>
</dbReference>
<sequence length="263" mass="28172">MTQKKTVLITGAGSGIGRALTMEAARLGHVPLITGRNRHKLEDTATLAGLPESAILPADVTLAEDRARLVVQVGGRLDILINNAGCLTVGRLTDLGDAQLQAMTDTNLMAPIALTRDLLPALRAGQGRVANIGSVFGDIAYPYFAAYSATKFGLRGFSDALRRELSGSGVGVTYIAPRAARTAAESEFGALIEPLDMTLDSAERVATEAWEAIRKGKRESFPRGKERFFVKVQRLFPQLVDRSVGAQARAEKTIAALDSLRRV</sequence>
<proteinExistence type="inferred from homology"/>
<dbReference type="Pfam" id="PF00106">
    <property type="entry name" value="adh_short"/>
    <property type="match status" value="1"/>
</dbReference>
<evidence type="ECO:0000256" key="1">
    <source>
        <dbReference type="ARBA" id="ARBA00006484"/>
    </source>
</evidence>
<name>A0A1B0ZP76_9RHOB</name>
<organism evidence="4 6">
    <name type="scientific">Phaeobacter gallaeciensis</name>
    <dbReference type="NCBI Taxonomy" id="60890"/>
    <lineage>
        <taxon>Bacteria</taxon>
        <taxon>Pseudomonadati</taxon>
        <taxon>Pseudomonadota</taxon>
        <taxon>Alphaproteobacteria</taxon>
        <taxon>Rhodobacterales</taxon>
        <taxon>Roseobacteraceae</taxon>
        <taxon>Phaeobacter</taxon>
    </lineage>
</organism>
<dbReference type="Proteomes" id="UP001218364">
    <property type="component" value="Unassembled WGS sequence"/>
</dbReference>
<dbReference type="InterPro" id="IPR002347">
    <property type="entry name" value="SDR_fam"/>
</dbReference>
<dbReference type="GO" id="GO:0016491">
    <property type="term" value="F:oxidoreductase activity"/>
    <property type="evidence" value="ECO:0007669"/>
    <property type="project" value="UniProtKB-KW"/>
</dbReference>
<reference evidence="5 7" key="2">
    <citation type="submission" date="2023-02" db="EMBL/GenBank/DDBJ databases">
        <title>Population genomics of bacteria associated with diatom.</title>
        <authorList>
            <person name="Xie J."/>
            <person name="Wang H."/>
        </authorList>
    </citation>
    <scope>NUCLEOTIDE SEQUENCE [LARGE SCALE GENOMIC DNA]</scope>
    <source>
        <strain evidence="5 7">PT47_8</strain>
    </source>
</reference>
<evidence type="ECO:0000313" key="4">
    <source>
        <dbReference type="EMBL" id="ANP35894.1"/>
    </source>
</evidence>